<name>A0A3N1L8I2_9PROT</name>
<evidence type="ECO:0000313" key="3">
    <source>
        <dbReference type="EMBL" id="ROP90993.1"/>
    </source>
</evidence>
<keyword evidence="1" id="KW-0472">Membrane</keyword>
<dbReference type="RefSeq" id="WP_245978339.1">
    <property type="nucleotide sequence ID" value="NZ_AP019700.1"/>
</dbReference>
<dbReference type="EMBL" id="RJKX01000014">
    <property type="protein sequence ID" value="ROP90993.1"/>
    <property type="molecule type" value="Genomic_DNA"/>
</dbReference>
<keyword evidence="2" id="KW-0732">Signal</keyword>
<accession>A0A3N1L8I2</accession>
<dbReference type="Proteomes" id="UP000278222">
    <property type="component" value="Unassembled WGS sequence"/>
</dbReference>
<dbReference type="Pfam" id="PF09608">
    <property type="entry name" value="Alph_Pro_TM"/>
    <property type="match status" value="1"/>
</dbReference>
<keyword evidence="1" id="KW-1133">Transmembrane helix</keyword>
<evidence type="ECO:0000256" key="1">
    <source>
        <dbReference type="SAM" id="Phobius"/>
    </source>
</evidence>
<sequence>MPARLALLLFAALMLALAPRPAAADPLTADVSSHLIAITTGFTGSDVVLFGATDGPGDVVVLVRGPEGLATVRRKGRVAGFWMNVQSVRFERVPAYYAIATTRDIETFTSPTLRLREQFGTSALRFDARRERSPETIELFRDALVRSKTDEGLFVTEAGQVRFLGERLFRTNIRFPANVPTGTYTVDVFLVRDGEVVAAQATPLVVSKIGVGADMADIAHRYAAIYGIIAVLVAGMAGWLAGIIFRRN</sequence>
<keyword evidence="4" id="KW-1185">Reference proteome</keyword>
<organism evidence="3 4">
    <name type="scientific">Stella humosa</name>
    <dbReference type="NCBI Taxonomy" id="94"/>
    <lineage>
        <taxon>Bacteria</taxon>
        <taxon>Pseudomonadati</taxon>
        <taxon>Pseudomonadota</taxon>
        <taxon>Alphaproteobacteria</taxon>
        <taxon>Rhodospirillales</taxon>
        <taxon>Stellaceae</taxon>
        <taxon>Stella</taxon>
    </lineage>
</organism>
<comment type="caution">
    <text evidence="3">The sequence shown here is derived from an EMBL/GenBank/DDBJ whole genome shotgun (WGS) entry which is preliminary data.</text>
</comment>
<feature type="transmembrane region" description="Helical" evidence="1">
    <location>
        <begin position="223"/>
        <end position="245"/>
    </location>
</feature>
<evidence type="ECO:0000256" key="2">
    <source>
        <dbReference type="SAM" id="SignalP"/>
    </source>
</evidence>
<gene>
    <name evidence="3" type="ORF">EDC65_2853</name>
</gene>
<reference evidence="3 4" key="1">
    <citation type="submission" date="2018-11" db="EMBL/GenBank/DDBJ databases">
        <title>Genomic Encyclopedia of Type Strains, Phase IV (KMG-IV): sequencing the most valuable type-strain genomes for metagenomic binning, comparative biology and taxonomic classification.</title>
        <authorList>
            <person name="Goeker M."/>
        </authorList>
    </citation>
    <scope>NUCLEOTIDE SEQUENCE [LARGE SCALE GENOMIC DNA]</scope>
    <source>
        <strain evidence="3 4">DSM 5900</strain>
    </source>
</reference>
<evidence type="ECO:0000313" key="4">
    <source>
        <dbReference type="Proteomes" id="UP000278222"/>
    </source>
</evidence>
<feature type="signal peptide" evidence="2">
    <location>
        <begin position="1"/>
        <end position="24"/>
    </location>
</feature>
<dbReference type="InterPro" id="IPR019088">
    <property type="entry name" value="CHP02186-rel_TM"/>
</dbReference>
<feature type="chain" id="PRO_5017950419" evidence="2">
    <location>
        <begin position="25"/>
        <end position="248"/>
    </location>
</feature>
<keyword evidence="1" id="KW-0812">Transmembrane</keyword>
<dbReference type="AlphaFoldDB" id="A0A3N1L8I2"/>
<protein>
    <submittedName>
        <fullName evidence="3">Uncharacterized protein (TIGR02186 family)</fullName>
    </submittedName>
</protein>
<proteinExistence type="predicted"/>